<evidence type="ECO:0000256" key="2">
    <source>
        <dbReference type="ARBA" id="ARBA00022574"/>
    </source>
</evidence>
<feature type="domain" description="EIPR1-like beta-propeller" evidence="4">
    <location>
        <begin position="11"/>
        <end position="291"/>
    </location>
</feature>
<keyword evidence="6" id="KW-1185">Reference proteome</keyword>
<dbReference type="GO" id="GO:0016567">
    <property type="term" value="P:protein ubiquitination"/>
    <property type="evidence" value="ECO:0007669"/>
    <property type="project" value="TreeGrafter"/>
</dbReference>
<evidence type="ECO:0000313" key="5">
    <source>
        <dbReference type="EMBL" id="KAK9892251.1"/>
    </source>
</evidence>
<dbReference type="SUPFAM" id="SSF50978">
    <property type="entry name" value="WD40 repeat-like"/>
    <property type="match status" value="1"/>
</dbReference>
<dbReference type="FunFam" id="2.130.10.10:FF:000732">
    <property type="entry name" value="EARP-interacting protein homolog"/>
    <property type="match status" value="1"/>
</dbReference>
<dbReference type="EMBL" id="JARQZJ010000133">
    <property type="protein sequence ID" value="KAK9892251.1"/>
    <property type="molecule type" value="Genomic_DNA"/>
</dbReference>
<dbReference type="AlphaFoldDB" id="A0AAW1VFZ8"/>
<evidence type="ECO:0000256" key="3">
    <source>
        <dbReference type="ARBA" id="ARBA00022737"/>
    </source>
</evidence>
<dbReference type="Gene3D" id="2.130.10.10">
    <property type="entry name" value="YVTN repeat-like/Quinoprotein amine dehydrogenase"/>
    <property type="match status" value="1"/>
</dbReference>
<comment type="caution">
    <text evidence="5">The sequence shown here is derived from an EMBL/GenBank/DDBJ whole genome shotgun (WGS) entry which is preliminary data.</text>
</comment>
<sequence length="373" mass="42503">MGFGFKMENENSVIYGLEFQARALAPLLAETEKLKFIIGTQSLKQSNNQIHLVEFNEDDSTIKPQLFHHMQGEIWKITSSPVDVSKVAVCYNSVIDGTTCAMKTHILKLPDKYDSNVIENLEIANKFDIPSTDVKTTEFHPINDSKAASVTDNRIMIWDISDINSKCISEIQLDTKSNLKFSMGKWNPHQNCNQFSALTETHLKTYDVRTGEIAWNIDSSHGIFLRDIDYNLNKQYHIATCGDDSFVKIWDYRQISQPIFSRSDHTHWVWSIRFNPFHDQLILTASTDGRVLLSSAASVSSENVIEACLSEDSNELEAKQILSDGPLQWCDHEDSVYCAEWSPAEPWIFASLSHDGRLLLTRVKKSLKYQIML</sequence>
<proteinExistence type="inferred from homology"/>
<evidence type="ECO:0000259" key="4">
    <source>
        <dbReference type="Pfam" id="PF23609"/>
    </source>
</evidence>
<reference evidence="5 6" key="1">
    <citation type="submission" date="2023-03" db="EMBL/GenBank/DDBJ databases">
        <title>Genome insight into feeding habits of ladybird beetles.</title>
        <authorList>
            <person name="Li H.-S."/>
            <person name="Huang Y.-H."/>
            <person name="Pang H."/>
        </authorList>
    </citation>
    <scope>NUCLEOTIDE SEQUENCE [LARGE SCALE GENOMIC DNA]</scope>
    <source>
        <strain evidence="5">SYSU_2023b</strain>
        <tissue evidence="5">Whole body</tissue>
    </source>
</reference>
<keyword evidence="2" id="KW-0853">WD repeat</keyword>
<accession>A0AAW1VFZ8</accession>
<dbReference type="InterPro" id="IPR059104">
    <property type="entry name" value="Beta-prop_EIPR1-like"/>
</dbReference>
<dbReference type="Pfam" id="PF23609">
    <property type="entry name" value="Beta-prop_EIPR1"/>
    <property type="match status" value="1"/>
</dbReference>
<dbReference type="InterPro" id="IPR001680">
    <property type="entry name" value="WD40_rpt"/>
</dbReference>
<comment type="similarity">
    <text evidence="1">Belongs to the WD repeat EIPR1 family.</text>
</comment>
<dbReference type="InterPro" id="IPR036322">
    <property type="entry name" value="WD40_repeat_dom_sf"/>
</dbReference>
<name>A0AAW1VFZ8_9CUCU</name>
<organism evidence="5 6">
    <name type="scientific">Henosepilachna vigintioctopunctata</name>
    <dbReference type="NCBI Taxonomy" id="420089"/>
    <lineage>
        <taxon>Eukaryota</taxon>
        <taxon>Metazoa</taxon>
        <taxon>Ecdysozoa</taxon>
        <taxon>Arthropoda</taxon>
        <taxon>Hexapoda</taxon>
        <taxon>Insecta</taxon>
        <taxon>Pterygota</taxon>
        <taxon>Neoptera</taxon>
        <taxon>Endopterygota</taxon>
        <taxon>Coleoptera</taxon>
        <taxon>Polyphaga</taxon>
        <taxon>Cucujiformia</taxon>
        <taxon>Coccinelloidea</taxon>
        <taxon>Coccinellidae</taxon>
        <taxon>Epilachninae</taxon>
        <taxon>Epilachnini</taxon>
        <taxon>Henosepilachna</taxon>
    </lineage>
</organism>
<protein>
    <recommendedName>
        <fullName evidence="4">EIPR1-like beta-propeller domain-containing protein</fullName>
    </recommendedName>
</protein>
<dbReference type="Proteomes" id="UP001431783">
    <property type="component" value="Unassembled WGS sequence"/>
</dbReference>
<dbReference type="InterPro" id="IPR040323">
    <property type="entry name" value="EIPR1"/>
</dbReference>
<dbReference type="SMART" id="SM00320">
    <property type="entry name" value="WD40"/>
    <property type="match status" value="4"/>
</dbReference>
<dbReference type="PANTHER" id="PTHR14205:SF15">
    <property type="entry name" value="EARP AND GARP COMPLEX-INTERACTING PROTEIN 1"/>
    <property type="match status" value="1"/>
</dbReference>
<evidence type="ECO:0000313" key="6">
    <source>
        <dbReference type="Proteomes" id="UP001431783"/>
    </source>
</evidence>
<dbReference type="PANTHER" id="PTHR14205">
    <property type="entry name" value="WD-REPEAT PROTEIN"/>
    <property type="match status" value="1"/>
</dbReference>
<evidence type="ECO:0000256" key="1">
    <source>
        <dbReference type="ARBA" id="ARBA00005672"/>
    </source>
</evidence>
<keyword evidence="3" id="KW-0677">Repeat</keyword>
<dbReference type="InterPro" id="IPR015943">
    <property type="entry name" value="WD40/YVTN_repeat-like_dom_sf"/>
</dbReference>
<gene>
    <name evidence="5" type="ORF">WA026_019052</name>
</gene>
<dbReference type="Pfam" id="PF00400">
    <property type="entry name" value="WD40"/>
    <property type="match status" value="1"/>
</dbReference>